<dbReference type="EMBL" id="BAAAZG010000002">
    <property type="protein sequence ID" value="GAA4059937.1"/>
    <property type="molecule type" value="Genomic_DNA"/>
</dbReference>
<feature type="signal peptide" evidence="1">
    <location>
        <begin position="1"/>
        <end position="25"/>
    </location>
</feature>
<accession>A0ABP7V607</accession>
<name>A0ABP7V607_9ACTN</name>
<dbReference type="RefSeq" id="WP_344941523.1">
    <property type="nucleotide sequence ID" value="NZ_BAAAZG010000002.1"/>
</dbReference>
<keyword evidence="1" id="KW-0732">Signal</keyword>
<proteinExistence type="predicted"/>
<sequence length="141" mass="13956">MRMSAAKFAGVLVVGGALLSTTACGLVGGEKKAACDNIESELKSLTSGGAPATSGSAAASSAQKWSDAAAKIRAEGQKAGGDVESAATRFAGDLDSTATMLRNLSSGNLSAGARPNTSSMMQNAQDLGKACGFANTGFRFG</sequence>
<evidence type="ECO:0008006" key="4">
    <source>
        <dbReference type="Google" id="ProtNLM"/>
    </source>
</evidence>
<evidence type="ECO:0000313" key="2">
    <source>
        <dbReference type="EMBL" id="GAA4059937.1"/>
    </source>
</evidence>
<gene>
    <name evidence="2" type="ORF">GCM10022214_10680</name>
</gene>
<evidence type="ECO:0000313" key="3">
    <source>
        <dbReference type="Proteomes" id="UP001500683"/>
    </source>
</evidence>
<evidence type="ECO:0000256" key="1">
    <source>
        <dbReference type="SAM" id="SignalP"/>
    </source>
</evidence>
<reference evidence="3" key="1">
    <citation type="journal article" date="2019" name="Int. J. Syst. Evol. Microbiol.">
        <title>The Global Catalogue of Microorganisms (GCM) 10K type strain sequencing project: providing services to taxonomists for standard genome sequencing and annotation.</title>
        <authorList>
            <consortium name="The Broad Institute Genomics Platform"/>
            <consortium name="The Broad Institute Genome Sequencing Center for Infectious Disease"/>
            <person name="Wu L."/>
            <person name="Ma J."/>
        </authorList>
    </citation>
    <scope>NUCLEOTIDE SEQUENCE [LARGE SCALE GENOMIC DNA]</scope>
    <source>
        <strain evidence="3">JCM 16702</strain>
    </source>
</reference>
<feature type="chain" id="PRO_5045517999" description="Small secreted protein" evidence="1">
    <location>
        <begin position="26"/>
        <end position="141"/>
    </location>
</feature>
<dbReference type="Proteomes" id="UP001500683">
    <property type="component" value="Unassembled WGS sequence"/>
</dbReference>
<dbReference type="PROSITE" id="PS51257">
    <property type="entry name" value="PROKAR_LIPOPROTEIN"/>
    <property type="match status" value="1"/>
</dbReference>
<comment type="caution">
    <text evidence="2">The sequence shown here is derived from an EMBL/GenBank/DDBJ whole genome shotgun (WGS) entry which is preliminary data.</text>
</comment>
<keyword evidence="3" id="KW-1185">Reference proteome</keyword>
<protein>
    <recommendedName>
        <fullName evidence="4">Small secreted protein</fullName>
    </recommendedName>
</protein>
<organism evidence="2 3">
    <name type="scientific">Actinomadura miaoliensis</name>
    <dbReference type="NCBI Taxonomy" id="430685"/>
    <lineage>
        <taxon>Bacteria</taxon>
        <taxon>Bacillati</taxon>
        <taxon>Actinomycetota</taxon>
        <taxon>Actinomycetes</taxon>
        <taxon>Streptosporangiales</taxon>
        <taxon>Thermomonosporaceae</taxon>
        <taxon>Actinomadura</taxon>
    </lineage>
</organism>